<dbReference type="Proteomes" id="UP001497457">
    <property type="component" value="Chromosome 24b"/>
</dbReference>
<dbReference type="Pfam" id="PF02383">
    <property type="entry name" value="Syja_N"/>
    <property type="match status" value="1"/>
</dbReference>
<dbReference type="InterPro" id="IPR002013">
    <property type="entry name" value="SAC_dom"/>
</dbReference>
<keyword evidence="1" id="KW-0812">Transmembrane</keyword>
<feature type="transmembrane region" description="Helical" evidence="1">
    <location>
        <begin position="558"/>
        <end position="576"/>
    </location>
</feature>
<keyword evidence="4" id="KW-1185">Reference proteome</keyword>
<sequence length="594" mass="67660">MDVSSNSCPSPKLHTRLRLWEFADNYVFEPVDGLADLLLSVSRVNGSMNLVEELPQRGPSTNPKVQIVFGIIGVLKLAAGTYFLVITDRDCVGSYLGHAVFKVTGLRFLACNNSLGASAEQKNVDTEFSELLDAAERTIGLYFSYDSNLTVTSQRLHELGEEFKSLPLWRQAEPRFLWNGYLLEPLIENKMHQYLLPVIQGSFQSIHAEVRSEKVNVTLIARRCTRRIGTRMWRRGADPEGYAANFVESEQIMQSKGFTASYVQVRGSMPFLWEQIVDLTYKPSFDVVRVEEASRVLERHFHDLQKKYGAVVGVDLVNTHGGEGRLYERYAKSIEPILSEDIRFVHFDFHKICGHIHFERLSQLYDQIQDYLKKHKYFLLSDKDEKIELQTGTVRTNCVDCLDRTNVTQSMVGRKLLESQLQRIGVFGATDTVSNFQDFDANYKVLWANHGDAISTQYSGTPALKGDFVRYGKRTTQGILNDLWNALARYYLNNFADGTKQDAMDLLQGHYISSVSMDMTAPSKAGLLESCRLAFALIMVTVLFMIMSVRQARNDARHLVLSLMWAGLSMGISRYVKTNGRMFCNRPRFYQSRH</sequence>
<proteinExistence type="predicted"/>
<gene>
    <name evidence="3" type="ORF">URODEC1_LOCUS61584</name>
</gene>
<accession>A0ABC9B7R6</accession>
<feature type="transmembrane region" description="Helical" evidence="1">
    <location>
        <begin position="65"/>
        <end position="85"/>
    </location>
</feature>
<protein>
    <recommendedName>
        <fullName evidence="2">SAC domain-containing protein</fullName>
    </recommendedName>
</protein>
<dbReference type="PANTHER" id="PTHR45662">
    <property type="entry name" value="PHOSPHATIDYLINOSITIDE PHOSPHATASE SAC1"/>
    <property type="match status" value="1"/>
</dbReference>
<keyword evidence="1" id="KW-1133">Transmembrane helix</keyword>
<feature type="transmembrane region" description="Helical" evidence="1">
    <location>
        <begin position="533"/>
        <end position="552"/>
    </location>
</feature>
<evidence type="ECO:0000313" key="3">
    <source>
        <dbReference type="EMBL" id="CAL4993567.1"/>
    </source>
</evidence>
<evidence type="ECO:0000259" key="2">
    <source>
        <dbReference type="PROSITE" id="PS50275"/>
    </source>
</evidence>
<feature type="domain" description="SAC" evidence="2">
    <location>
        <begin position="132"/>
        <end position="460"/>
    </location>
</feature>
<dbReference type="AlphaFoldDB" id="A0ABC9B7R6"/>
<dbReference type="EMBL" id="OZ075134">
    <property type="protein sequence ID" value="CAL4993567.1"/>
    <property type="molecule type" value="Genomic_DNA"/>
</dbReference>
<evidence type="ECO:0000256" key="1">
    <source>
        <dbReference type="SAM" id="Phobius"/>
    </source>
</evidence>
<organism evidence="3 4">
    <name type="scientific">Urochloa decumbens</name>
    <dbReference type="NCBI Taxonomy" id="240449"/>
    <lineage>
        <taxon>Eukaryota</taxon>
        <taxon>Viridiplantae</taxon>
        <taxon>Streptophyta</taxon>
        <taxon>Embryophyta</taxon>
        <taxon>Tracheophyta</taxon>
        <taxon>Spermatophyta</taxon>
        <taxon>Magnoliopsida</taxon>
        <taxon>Liliopsida</taxon>
        <taxon>Poales</taxon>
        <taxon>Poaceae</taxon>
        <taxon>PACMAD clade</taxon>
        <taxon>Panicoideae</taxon>
        <taxon>Panicodae</taxon>
        <taxon>Paniceae</taxon>
        <taxon>Melinidinae</taxon>
        <taxon>Urochloa</taxon>
    </lineage>
</organism>
<dbReference type="PANTHER" id="PTHR45662:SF11">
    <property type="entry name" value="OS11G0309000 PROTEIN"/>
    <property type="match status" value="1"/>
</dbReference>
<dbReference type="PROSITE" id="PS50275">
    <property type="entry name" value="SAC"/>
    <property type="match status" value="1"/>
</dbReference>
<evidence type="ECO:0000313" key="4">
    <source>
        <dbReference type="Proteomes" id="UP001497457"/>
    </source>
</evidence>
<reference evidence="3 4" key="2">
    <citation type="submission" date="2024-10" db="EMBL/GenBank/DDBJ databases">
        <authorList>
            <person name="Ryan C."/>
        </authorList>
    </citation>
    <scope>NUCLEOTIDE SEQUENCE [LARGE SCALE GENOMIC DNA]</scope>
</reference>
<reference evidence="4" key="1">
    <citation type="submission" date="2024-06" db="EMBL/GenBank/DDBJ databases">
        <authorList>
            <person name="Ryan C."/>
        </authorList>
    </citation>
    <scope>NUCLEOTIDE SEQUENCE [LARGE SCALE GENOMIC DNA]</scope>
</reference>
<keyword evidence="1" id="KW-0472">Membrane</keyword>
<name>A0ABC9B7R6_9POAL</name>